<evidence type="ECO:0000256" key="1">
    <source>
        <dbReference type="ARBA" id="ARBA00023239"/>
    </source>
</evidence>
<keyword evidence="3" id="KW-1185">Reference proteome</keyword>
<reference evidence="2" key="1">
    <citation type="submission" date="2023-05" db="EMBL/GenBank/DDBJ databases">
        <title>Anaerotaeda fermentans gen. nov., sp. nov., a novel anaerobic planctomycete of the new family within the order Sedimentisphaerales isolated from Taman Peninsula, Russia.</title>
        <authorList>
            <person name="Khomyakova M.A."/>
            <person name="Merkel A.Y."/>
            <person name="Slobodkin A.I."/>
        </authorList>
    </citation>
    <scope>NUCLEOTIDE SEQUENCE</scope>
    <source>
        <strain evidence="2">M17dextr</strain>
    </source>
</reference>
<keyword evidence="1" id="KW-0456">Lyase</keyword>
<name>A0AAW6TR32_9BACT</name>
<dbReference type="Pfam" id="PF00701">
    <property type="entry name" value="DHDPS"/>
    <property type="match status" value="1"/>
</dbReference>
<dbReference type="GO" id="GO:0008840">
    <property type="term" value="F:4-hydroxy-tetrahydrodipicolinate synthase activity"/>
    <property type="evidence" value="ECO:0007669"/>
    <property type="project" value="TreeGrafter"/>
</dbReference>
<evidence type="ECO:0000313" key="3">
    <source>
        <dbReference type="Proteomes" id="UP001431776"/>
    </source>
</evidence>
<comment type="caution">
    <text evidence="2">The sequence shown here is derived from an EMBL/GenBank/DDBJ whole genome shotgun (WGS) entry which is preliminary data.</text>
</comment>
<dbReference type="InterPro" id="IPR013785">
    <property type="entry name" value="Aldolase_TIM"/>
</dbReference>
<evidence type="ECO:0000313" key="2">
    <source>
        <dbReference type="EMBL" id="MDI6448020.1"/>
    </source>
</evidence>
<dbReference type="PANTHER" id="PTHR12128:SF51">
    <property type="entry name" value="BLL4205 PROTEIN"/>
    <property type="match status" value="1"/>
</dbReference>
<proteinExistence type="predicted"/>
<accession>A0AAW6TR32</accession>
<dbReference type="Gene3D" id="3.20.20.70">
    <property type="entry name" value="Aldolase class I"/>
    <property type="match status" value="1"/>
</dbReference>
<dbReference type="RefSeq" id="WP_349243430.1">
    <property type="nucleotide sequence ID" value="NZ_JASCXX010000003.1"/>
</dbReference>
<dbReference type="PANTHER" id="PTHR12128">
    <property type="entry name" value="DIHYDRODIPICOLINATE SYNTHASE"/>
    <property type="match status" value="1"/>
</dbReference>
<gene>
    <name evidence="2" type="ORF">QJ522_03095</name>
</gene>
<dbReference type="EMBL" id="JASCXX010000003">
    <property type="protein sequence ID" value="MDI6448020.1"/>
    <property type="molecule type" value="Genomic_DNA"/>
</dbReference>
<organism evidence="2 3">
    <name type="scientific">Anaerobaca lacustris</name>
    <dbReference type="NCBI Taxonomy" id="3044600"/>
    <lineage>
        <taxon>Bacteria</taxon>
        <taxon>Pseudomonadati</taxon>
        <taxon>Planctomycetota</taxon>
        <taxon>Phycisphaerae</taxon>
        <taxon>Sedimentisphaerales</taxon>
        <taxon>Anaerobacaceae</taxon>
        <taxon>Anaerobaca</taxon>
    </lineage>
</organism>
<dbReference type="AlphaFoldDB" id="A0AAW6TR32"/>
<dbReference type="Proteomes" id="UP001431776">
    <property type="component" value="Unassembled WGS sequence"/>
</dbReference>
<dbReference type="SUPFAM" id="SSF51569">
    <property type="entry name" value="Aldolase"/>
    <property type="match status" value="1"/>
</dbReference>
<protein>
    <submittedName>
        <fullName evidence="2">Dihydrodipicolinate synthase family protein</fullName>
    </submittedName>
</protein>
<dbReference type="SMART" id="SM01130">
    <property type="entry name" value="DHDPS"/>
    <property type="match status" value="1"/>
</dbReference>
<dbReference type="InterPro" id="IPR002220">
    <property type="entry name" value="DapA-like"/>
</dbReference>
<sequence length="350" mass="38313">MIESTVLQKLRSGCVIPAHPLALDGHNKLDARRQRALTRYYLAAGAGGLAVGVHTTQFAIHEPKVGLYRPVLELAAQTAGEATGSEPILIAGILGKTEQALREAQTAVELGYHIGLLSLTALKGKPIDELIDHARCVSEVIPVMGFYLQSTISGMVLPQEFWRRFVELPNVVGIKIAPFHRYQTLDVLEAVALSGRADDVALYTGNDDNIFVDLLTPHMFHDGRREAPLQIAGGLLGQWACWTRRAVEHLETIKQIRETNGPIESELLTLASQLTLANKAIFDADNGFVGCIPGISYVLMRQGLLVNTASLDASETLSPGQAERIDEIVRRYPHLTDNEFVRANADQWLA</sequence>